<dbReference type="Gene3D" id="1.10.10.10">
    <property type="entry name" value="Winged helix-like DNA-binding domain superfamily/Winged helix DNA-binding domain"/>
    <property type="match status" value="1"/>
</dbReference>
<dbReference type="AlphaFoldDB" id="A0A0P1GKM1"/>
<proteinExistence type="predicted"/>
<dbReference type="Pfam" id="PF01527">
    <property type="entry name" value="HTH_Tnp_1"/>
    <property type="match status" value="1"/>
</dbReference>
<name>A0A0P1GKM1_9RHOB</name>
<dbReference type="GO" id="GO:0043565">
    <property type="term" value="F:sequence-specific DNA binding"/>
    <property type="evidence" value="ECO:0007669"/>
    <property type="project" value="InterPro"/>
</dbReference>
<dbReference type="InterPro" id="IPR002514">
    <property type="entry name" value="Transposase_8"/>
</dbReference>
<dbReference type="SUPFAM" id="SSF48295">
    <property type="entry name" value="TrpR-like"/>
    <property type="match status" value="1"/>
</dbReference>
<keyword evidence="2" id="KW-1185">Reference proteome</keyword>
<gene>
    <name evidence="1" type="ORF">TRN7648_04101</name>
</gene>
<dbReference type="Proteomes" id="UP000054935">
    <property type="component" value="Unassembled WGS sequence"/>
</dbReference>
<dbReference type="GO" id="GO:0006313">
    <property type="term" value="P:DNA transposition"/>
    <property type="evidence" value="ECO:0007669"/>
    <property type="project" value="InterPro"/>
</dbReference>
<dbReference type="InterPro" id="IPR036388">
    <property type="entry name" value="WH-like_DNA-bd_sf"/>
</dbReference>
<protein>
    <submittedName>
        <fullName evidence="1">Transposase</fullName>
    </submittedName>
</protein>
<evidence type="ECO:0000313" key="2">
    <source>
        <dbReference type="Proteomes" id="UP000054935"/>
    </source>
</evidence>
<dbReference type="EMBL" id="CYSE01000016">
    <property type="protein sequence ID" value="CUH82559.1"/>
    <property type="molecule type" value="Genomic_DNA"/>
</dbReference>
<accession>A0A0P1GKM1</accession>
<evidence type="ECO:0000313" key="1">
    <source>
        <dbReference type="EMBL" id="CUH82559.1"/>
    </source>
</evidence>
<dbReference type="GO" id="GO:0004803">
    <property type="term" value="F:transposase activity"/>
    <property type="evidence" value="ECO:0007669"/>
    <property type="project" value="InterPro"/>
</dbReference>
<organism evidence="1 2">
    <name type="scientific">Tropicibacter naphthalenivorans</name>
    <dbReference type="NCBI Taxonomy" id="441103"/>
    <lineage>
        <taxon>Bacteria</taxon>
        <taxon>Pseudomonadati</taxon>
        <taxon>Pseudomonadota</taxon>
        <taxon>Alphaproteobacteria</taxon>
        <taxon>Rhodobacterales</taxon>
        <taxon>Roseobacteraceae</taxon>
        <taxon>Tropicibacter</taxon>
    </lineage>
</organism>
<reference evidence="1 2" key="1">
    <citation type="submission" date="2015-09" db="EMBL/GenBank/DDBJ databases">
        <authorList>
            <consortium name="Swine Surveillance"/>
        </authorList>
    </citation>
    <scope>NUCLEOTIDE SEQUENCE [LARGE SCALE GENOMIC DNA]</scope>
    <source>
        <strain evidence="1 2">CECT 7648</strain>
    </source>
</reference>
<dbReference type="InterPro" id="IPR010921">
    <property type="entry name" value="Trp_repressor/repl_initiator"/>
</dbReference>
<sequence>MAPEEERTKMTKLKRYSAEFKTKVALEAISEALTTVELAKKYDIHPAMISGWKSPVAFERKVA</sequence>